<dbReference type="Pfam" id="PF02492">
    <property type="entry name" value="cobW"/>
    <property type="match status" value="1"/>
</dbReference>
<evidence type="ECO:0000313" key="2">
    <source>
        <dbReference type="EMBL" id="KXS10422.1"/>
    </source>
</evidence>
<dbReference type="OrthoDB" id="272672at2759"/>
<feature type="domain" description="CobW/HypB/UreG nucleotide-binding" evidence="1">
    <location>
        <begin position="6"/>
        <end position="180"/>
    </location>
</feature>
<evidence type="ECO:0000259" key="1">
    <source>
        <dbReference type="Pfam" id="PF02492"/>
    </source>
</evidence>
<dbReference type="InterPro" id="IPR027417">
    <property type="entry name" value="P-loop_NTPase"/>
</dbReference>
<dbReference type="InterPro" id="IPR051316">
    <property type="entry name" value="Zinc-reg_GTPase_activator"/>
</dbReference>
<dbReference type="PANTHER" id="PTHR13748">
    <property type="entry name" value="COBW-RELATED"/>
    <property type="match status" value="1"/>
</dbReference>
<dbReference type="Gene3D" id="3.40.50.300">
    <property type="entry name" value="P-loop containing nucleotide triphosphate hydrolases"/>
    <property type="match status" value="1"/>
</dbReference>
<protein>
    <submittedName>
        <fullName evidence="2">CobW-domain-containing protein</fullName>
    </submittedName>
</protein>
<evidence type="ECO:0000313" key="3">
    <source>
        <dbReference type="Proteomes" id="UP000070544"/>
    </source>
</evidence>
<dbReference type="CDD" id="cd03112">
    <property type="entry name" value="CobW-like"/>
    <property type="match status" value="1"/>
</dbReference>
<dbReference type="Proteomes" id="UP000070544">
    <property type="component" value="Unassembled WGS sequence"/>
</dbReference>
<dbReference type="AlphaFoldDB" id="A0A139A100"/>
<gene>
    <name evidence="2" type="ORF">M427DRAFT_103797</name>
</gene>
<dbReference type="STRING" id="1344416.A0A139A100"/>
<name>A0A139A100_GONPJ</name>
<dbReference type="GO" id="GO:0005737">
    <property type="term" value="C:cytoplasm"/>
    <property type="evidence" value="ECO:0007669"/>
    <property type="project" value="TreeGrafter"/>
</dbReference>
<proteinExistence type="predicted"/>
<sequence length="383" mass="42973">MSAIVPITVFTGFLGAGKTSIILAVTKRVPKDYRIVVLKNEFGDVKVDSELIRESSVQVTEMLNGCMCCVLVGQMRNALLEIYENYHPDRIIVETSGSAFPAPIAWQIRELRRENLPFCLDAIITVVDCVNFRGYEDTSYTAKMQAKYTDVIVLNKWELVSERELDLLLDHVNELNDETPKIKSEPNMGGVAPDLIFGLDTRLFEVVNSQPETKEMSEILANSGVDRDTGHHWGEVDLIRVVRQTGVPDKRNALDPVAVTEFLKGLNKEDVFRVKGFVRLHEPIPHATLESIASEGVFLNRSTALAGDTLYILNWAFGRWTWTALAAQAAEENDVRKSIVVKVTVMGLGLRMWRDRIAHGFSAVSDRITGERVEVVLTEAERR</sequence>
<reference evidence="2 3" key="1">
    <citation type="journal article" date="2015" name="Genome Biol. Evol.">
        <title>Phylogenomic analyses indicate that early fungi evolved digesting cell walls of algal ancestors of land plants.</title>
        <authorList>
            <person name="Chang Y."/>
            <person name="Wang S."/>
            <person name="Sekimoto S."/>
            <person name="Aerts A.L."/>
            <person name="Choi C."/>
            <person name="Clum A."/>
            <person name="LaButti K.M."/>
            <person name="Lindquist E.A."/>
            <person name="Yee Ngan C."/>
            <person name="Ohm R.A."/>
            <person name="Salamov A.A."/>
            <person name="Grigoriev I.V."/>
            <person name="Spatafora J.W."/>
            <person name="Berbee M.L."/>
        </authorList>
    </citation>
    <scope>NUCLEOTIDE SEQUENCE [LARGE SCALE GENOMIC DNA]</scope>
    <source>
        <strain evidence="2 3">JEL478</strain>
    </source>
</reference>
<dbReference type="InterPro" id="IPR003495">
    <property type="entry name" value="CobW/HypB/UreG_nucleotide-bd"/>
</dbReference>
<dbReference type="OMA" id="QEEFFPV"/>
<dbReference type="PANTHER" id="PTHR13748:SF62">
    <property type="entry name" value="COBW DOMAIN-CONTAINING PROTEIN"/>
    <property type="match status" value="1"/>
</dbReference>
<organism evidence="2 3">
    <name type="scientific">Gonapodya prolifera (strain JEL478)</name>
    <name type="common">Monoblepharis prolifera</name>
    <dbReference type="NCBI Taxonomy" id="1344416"/>
    <lineage>
        <taxon>Eukaryota</taxon>
        <taxon>Fungi</taxon>
        <taxon>Fungi incertae sedis</taxon>
        <taxon>Chytridiomycota</taxon>
        <taxon>Chytridiomycota incertae sedis</taxon>
        <taxon>Monoblepharidomycetes</taxon>
        <taxon>Monoblepharidales</taxon>
        <taxon>Gonapodyaceae</taxon>
        <taxon>Gonapodya</taxon>
    </lineage>
</organism>
<accession>A0A139A100</accession>
<keyword evidence="3" id="KW-1185">Reference proteome</keyword>
<dbReference type="EMBL" id="KQ965827">
    <property type="protein sequence ID" value="KXS10422.1"/>
    <property type="molecule type" value="Genomic_DNA"/>
</dbReference>
<dbReference type="SUPFAM" id="SSF52540">
    <property type="entry name" value="P-loop containing nucleoside triphosphate hydrolases"/>
    <property type="match status" value="1"/>
</dbReference>